<comment type="caution">
    <text evidence="9">The sequence shown here is derived from an EMBL/GenBank/DDBJ whole genome shotgun (WGS) entry which is preliminary data.</text>
</comment>
<evidence type="ECO:0000256" key="3">
    <source>
        <dbReference type="ARBA" id="ARBA00047175"/>
    </source>
</evidence>
<dbReference type="Gene3D" id="3.40.640.10">
    <property type="entry name" value="Type I PLP-dependent aspartate aminotransferase-like (Major domain)"/>
    <property type="match status" value="1"/>
</dbReference>
<comment type="cofactor">
    <cofactor evidence="1 8">
        <name>pyridoxal 5'-phosphate</name>
        <dbReference type="ChEBI" id="CHEBI:597326"/>
    </cofactor>
</comment>
<evidence type="ECO:0000256" key="5">
    <source>
        <dbReference type="ARBA" id="ARBA00048780"/>
    </source>
</evidence>
<dbReference type="FunFam" id="3.40.640.10:FF:000046">
    <property type="entry name" value="Cystathionine gamma-lyase"/>
    <property type="match status" value="1"/>
</dbReference>
<feature type="modified residue" description="N6-(pyridoxal phosphate)lysine" evidence="7">
    <location>
        <position position="207"/>
    </location>
</feature>
<dbReference type="Gene3D" id="3.90.1150.10">
    <property type="entry name" value="Aspartate Aminotransferase, domain 1"/>
    <property type="match status" value="1"/>
</dbReference>
<protein>
    <recommendedName>
        <fullName evidence="3">homocysteine desulfhydrase</fullName>
        <ecNumber evidence="3">4.4.1.2</ecNumber>
    </recommendedName>
    <alternativeName>
        <fullName evidence="4">Homocysteine desulfhydrase</fullName>
    </alternativeName>
</protein>
<organism evidence="9 10">
    <name type="scientific">Streptomyces chattanoogensis</name>
    <dbReference type="NCBI Taxonomy" id="66876"/>
    <lineage>
        <taxon>Bacteria</taxon>
        <taxon>Bacillati</taxon>
        <taxon>Actinomycetota</taxon>
        <taxon>Actinomycetes</taxon>
        <taxon>Kitasatosporales</taxon>
        <taxon>Streptomycetaceae</taxon>
        <taxon>Streptomyces</taxon>
    </lineage>
</organism>
<comment type="catalytic activity">
    <reaction evidence="5">
        <text>L-homocysteine + H2O = 2-oxobutanoate + hydrogen sulfide + NH4(+) + H(+)</text>
        <dbReference type="Rhea" id="RHEA:14501"/>
        <dbReference type="ChEBI" id="CHEBI:15377"/>
        <dbReference type="ChEBI" id="CHEBI:15378"/>
        <dbReference type="ChEBI" id="CHEBI:16763"/>
        <dbReference type="ChEBI" id="CHEBI:28938"/>
        <dbReference type="ChEBI" id="CHEBI:29919"/>
        <dbReference type="ChEBI" id="CHEBI:58199"/>
        <dbReference type="EC" id="4.4.1.2"/>
    </reaction>
    <physiologicalReaction direction="left-to-right" evidence="5">
        <dbReference type="Rhea" id="RHEA:14502"/>
    </physiologicalReaction>
</comment>
<dbReference type="InterPro" id="IPR015424">
    <property type="entry name" value="PyrdxlP-dep_Trfase"/>
</dbReference>
<gene>
    <name evidence="9" type="ORF">ADL29_34725</name>
</gene>
<dbReference type="CDD" id="cd00614">
    <property type="entry name" value="CGS_like"/>
    <property type="match status" value="1"/>
</dbReference>
<dbReference type="Proteomes" id="UP000037982">
    <property type="component" value="Unassembled WGS sequence"/>
</dbReference>
<proteinExistence type="inferred from homology"/>
<comment type="similarity">
    <text evidence="8">Belongs to the trans-sulfuration enzymes family.</text>
</comment>
<dbReference type="SUPFAM" id="SSF53383">
    <property type="entry name" value="PLP-dependent transferases"/>
    <property type="match status" value="1"/>
</dbReference>
<evidence type="ECO:0000256" key="7">
    <source>
        <dbReference type="PIRSR" id="PIRSR001434-2"/>
    </source>
</evidence>
<dbReference type="GO" id="GO:0005737">
    <property type="term" value="C:cytoplasm"/>
    <property type="evidence" value="ECO:0007669"/>
    <property type="project" value="TreeGrafter"/>
</dbReference>
<evidence type="ECO:0000313" key="9">
    <source>
        <dbReference type="EMBL" id="KPC59423.1"/>
    </source>
</evidence>
<dbReference type="AlphaFoldDB" id="A0A0N0XSS2"/>
<dbReference type="GO" id="GO:0030170">
    <property type="term" value="F:pyridoxal phosphate binding"/>
    <property type="evidence" value="ECO:0007669"/>
    <property type="project" value="InterPro"/>
</dbReference>
<dbReference type="GO" id="GO:0018826">
    <property type="term" value="F:methionine gamma-lyase activity"/>
    <property type="evidence" value="ECO:0007669"/>
    <property type="project" value="UniProtKB-EC"/>
</dbReference>
<accession>A0A0N0XSS2</accession>
<comment type="catalytic activity">
    <reaction evidence="6">
        <text>L-methionine + H2O = methanethiol + 2-oxobutanoate + NH4(+)</text>
        <dbReference type="Rhea" id="RHEA:23800"/>
        <dbReference type="ChEBI" id="CHEBI:15377"/>
        <dbReference type="ChEBI" id="CHEBI:16007"/>
        <dbReference type="ChEBI" id="CHEBI:16763"/>
        <dbReference type="ChEBI" id="CHEBI:28938"/>
        <dbReference type="ChEBI" id="CHEBI:57844"/>
        <dbReference type="EC" id="4.4.1.11"/>
    </reaction>
    <physiologicalReaction direction="left-to-right" evidence="6">
        <dbReference type="Rhea" id="RHEA:23801"/>
    </physiologicalReaction>
</comment>
<dbReference type="PANTHER" id="PTHR11808">
    <property type="entry name" value="TRANS-SULFURATION ENZYME FAMILY MEMBER"/>
    <property type="match status" value="1"/>
</dbReference>
<evidence type="ECO:0000256" key="2">
    <source>
        <dbReference type="ARBA" id="ARBA00022898"/>
    </source>
</evidence>
<evidence type="ECO:0000256" key="1">
    <source>
        <dbReference type="ARBA" id="ARBA00001933"/>
    </source>
</evidence>
<dbReference type="InterPro" id="IPR000277">
    <property type="entry name" value="Cys/Met-Metab_PyrdxlP-dep_enz"/>
</dbReference>
<reference evidence="10" key="1">
    <citation type="submission" date="2015-07" db="EMBL/GenBank/DDBJ databases">
        <authorList>
            <person name="Ju K.-S."/>
            <person name="Doroghazi J.R."/>
            <person name="Metcalf W.W."/>
        </authorList>
    </citation>
    <scope>NUCLEOTIDE SEQUENCE [LARGE SCALE GENOMIC DNA]</scope>
    <source>
        <strain evidence="10">NRRL ISP-5002</strain>
    </source>
</reference>
<evidence type="ECO:0000256" key="6">
    <source>
        <dbReference type="ARBA" id="ARBA00052699"/>
    </source>
</evidence>
<evidence type="ECO:0000256" key="4">
    <source>
        <dbReference type="ARBA" id="ARBA00047199"/>
    </source>
</evidence>
<evidence type="ECO:0000313" key="10">
    <source>
        <dbReference type="Proteomes" id="UP000037982"/>
    </source>
</evidence>
<keyword evidence="10" id="KW-1185">Reference proteome</keyword>
<sequence length="391" mass="41761">MPASRHPETRAIHVEIPDLDGARPLNVPLYQTANFAYDHTEDLAEAINRPESFAYLRNSNPTVRALENAVTSLEGGAAALATASGMGAIHTVLHTVLSSGDHVIAQKHLYGGTFALLKDLAARFGIETTYIDAQDPAEVAAALRPTTKVLYLETLSNPTAQVTDLPAFFAAGQEAGLVSIVDNTFASPVGCRPIEMGADVVVHSSTKFLSGHCDVLGGIAVFADAGLHRSVWSRSLETGPIADPFAAWLTLRGLGTLGLRMRRHHENADALARFLSQHPGVEKVHWPGLEDHPGHAIARRLLPNGYGGVFAIDVAGGRKETLEFTRRLQLADRAVSLGGYKTLVQQPSATSHRSMDAEGLRAIGITEGTVRIAVGLEHIDDLCADFAQALD</sequence>
<dbReference type="PANTHER" id="PTHR11808:SF80">
    <property type="entry name" value="CYSTATHIONINE GAMMA-LYASE"/>
    <property type="match status" value="1"/>
</dbReference>
<dbReference type="InterPro" id="IPR015422">
    <property type="entry name" value="PyrdxlP-dep_Trfase_small"/>
</dbReference>
<dbReference type="GO" id="GO:0019346">
    <property type="term" value="P:transsulfuration"/>
    <property type="evidence" value="ECO:0007669"/>
    <property type="project" value="InterPro"/>
</dbReference>
<dbReference type="Pfam" id="PF01053">
    <property type="entry name" value="Cys_Met_Meta_PP"/>
    <property type="match status" value="1"/>
</dbReference>
<keyword evidence="2 7" id="KW-0663">Pyridoxal phosphate</keyword>
<dbReference type="EC" id="4.4.1.2" evidence="3"/>
<evidence type="ECO:0000256" key="8">
    <source>
        <dbReference type="RuleBase" id="RU362118"/>
    </source>
</evidence>
<dbReference type="RefSeq" id="WP_053927486.1">
    <property type="nucleotide sequence ID" value="NZ_LGKG01000184.1"/>
</dbReference>
<dbReference type="EMBL" id="LGKG01000184">
    <property type="protein sequence ID" value="KPC59423.1"/>
    <property type="molecule type" value="Genomic_DNA"/>
</dbReference>
<dbReference type="GO" id="GO:0047982">
    <property type="term" value="F:homocysteine desulfhydrase activity"/>
    <property type="evidence" value="ECO:0007669"/>
    <property type="project" value="UniProtKB-EC"/>
</dbReference>
<name>A0A0N0XSS2_9ACTN</name>
<dbReference type="PIRSF" id="PIRSF001434">
    <property type="entry name" value="CGS"/>
    <property type="match status" value="1"/>
</dbReference>
<dbReference type="InterPro" id="IPR015421">
    <property type="entry name" value="PyrdxlP-dep_Trfase_major"/>
</dbReference>